<evidence type="ECO:0000313" key="3">
    <source>
        <dbReference type="Proteomes" id="UP000027222"/>
    </source>
</evidence>
<gene>
    <name evidence="2" type="ORF">GALMADRAFT_148365</name>
</gene>
<dbReference type="EMBL" id="KL142431">
    <property type="protein sequence ID" value="KDR65882.1"/>
    <property type="molecule type" value="Genomic_DNA"/>
</dbReference>
<name>A0A067S7K8_GALM3</name>
<organism evidence="2 3">
    <name type="scientific">Galerina marginata (strain CBS 339.88)</name>
    <dbReference type="NCBI Taxonomy" id="685588"/>
    <lineage>
        <taxon>Eukaryota</taxon>
        <taxon>Fungi</taxon>
        <taxon>Dikarya</taxon>
        <taxon>Basidiomycota</taxon>
        <taxon>Agaricomycotina</taxon>
        <taxon>Agaricomycetes</taxon>
        <taxon>Agaricomycetidae</taxon>
        <taxon>Agaricales</taxon>
        <taxon>Agaricineae</taxon>
        <taxon>Strophariaceae</taxon>
        <taxon>Galerina</taxon>
    </lineage>
</organism>
<dbReference type="HOGENOM" id="CLU_445520_0_0_1"/>
<reference evidence="3" key="1">
    <citation type="journal article" date="2014" name="Proc. Natl. Acad. Sci. U.S.A.">
        <title>Extensive sampling of basidiomycete genomes demonstrates inadequacy of the white-rot/brown-rot paradigm for wood decay fungi.</title>
        <authorList>
            <person name="Riley R."/>
            <person name="Salamov A.A."/>
            <person name="Brown D.W."/>
            <person name="Nagy L.G."/>
            <person name="Floudas D."/>
            <person name="Held B.W."/>
            <person name="Levasseur A."/>
            <person name="Lombard V."/>
            <person name="Morin E."/>
            <person name="Otillar R."/>
            <person name="Lindquist E.A."/>
            <person name="Sun H."/>
            <person name="LaButti K.M."/>
            <person name="Schmutz J."/>
            <person name="Jabbour D."/>
            <person name="Luo H."/>
            <person name="Baker S.E."/>
            <person name="Pisabarro A.G."/>
            <person name="Walton J.D."/>
            <person name="Blanchette R.A."/>
            <person name="Henrissat B."/>
            <person name="Martin F."/>
            <person name="Cullen D."/>
            <person name="Hibbett D.S."/>
            <person name="Grigoriev I.V."/>
        </authorList>
    </citation>
    <scope>NUCLEOTIDE SEQUENCE [LARGE SCALE GENOMIC DNA]</scope>
    <source>
        <strain evidence="3">CBS 339.88</strain>
    </source>
</reference>
<proteinExistence type="predicted"/>
<feature type="compositionally biased region" description="Basic residues" evidence="1">
    <location>
        <begin position="664"/>
        <end position="674"/>
    </location>
</feature>
<dbReference type="AlphaFoldDB" id="A0A067S7K8"/>
<feature type="compositionally biased region" description="Low complexity" evidence="1">
    <location>
        <begin position="1"/>
        <end position="26"/>
    </location>
</feature>
<feature type="compositionally biased region" description="Acidic residues" evidence="1">
    <location>
        <begin position="513"/>
        <end position="523"/>
    </location>
</feature>
<sequence length="674" mass="73139">MSGRPAQNQQAAPLPPVSSSAAANSHSESRRGARMNAIPAAASGPPRSLTTASISTGAVVAPIGLPGRDSTSQPVRSSLTSAISASSSAQLSSQSTSSALSSTFDPERLYKVYLEVRKEAEELKAVNTALRNTIATMAIKESATKGRQRGPQKLDETEDIDITDTKFALKMEKYARWCLIFRACYIARTHFFELDKDSLFGVDDPIRFLDEDHIDKGITEDLRDAIPKQFHNLFSVCAEGESKPNDPISKFRSAASVARSNFLKMLKDHTSGIFNVPELDSSFPPENRFNVSRIRYLIGYKKDPKTSEVTFSRFFPAICLNEDDSDLDNAFFGEMLYRIGRGIVFNAGAIFKKENAIARSTSQFVRADKPTRTTVGFISLCCVVSRFLLSTDKQFDNSGKGLKSSITYKDDYLYYHQFLLNSATLNPSWLVELKADWDSNVFGKQLQSKEGLSLSGDIATTSASGAGIIDRAAEITQHLQGMRIRSDDDPNQRLVDAQSQSIPPPSKNVPAPDDIDYNDIYGDEPEAPVWRLMDNAPQAAAAQAQTGELSTDAVPISPHVNATNVPVVPESDVNVISDQRRSSLNVPSTITPALDKPRKQSQRAPTVAPASTEASEQRRSSRLRVGTSGAGITDSNAVGEADSQPVTGCTTVPASINAPAAASKKGRTRGAKRK</sequence>
<keyword evidence="3" id="KW-1185">Reference proteome</keyword>
<feature type="region of interest" description="Disordered" evidence="1">
    <location>
        <begin position="484"/>
        <end position="523"/>
    </location>
</feature>
<protein>
    <submittedName>
        <fullName evidence="2">Uncharacterized protein</fullName>
    </submittedName>
</protein>
<evidence type="ECO:0000256" key="1">
    <source>
        <dbReference type="SAM" id="MobiDB-lite"/>
    </source>
</evidence>
<feature type="region of interest" description="Disordered" evidence="1">
    <location>
        <begin position="576"/>
        <end position="674"/>
    </location>
</feature>
<accession>A0A067S7K8</accession>
<feature type="compositionally biased region" description="Polar residues" evidence="1">
    <location>
        <begin position="644"/>
        <end position="654"/>
    </location>
</feature>
<feature type="compositionally biased region" description="Polar residues" evidence="1">
    <location>
        <begin position="576"/>
        <end position="591"/>
    </location>
</feature>
<dbReference type="OrthoDB" id="3231188at2759"/>
<dbReference type="Proteomes" id="UP000027222">
    <property type="component" value="Unassembled WGS sequence"/>
</dbReference>
<evidence type="ECO:0000313" key="2">
    <source>
        <dbReference type="EMBL" id="KDR65882.1"/>
    </source>
</evidence>
<feature type="region of interest" description="Disordered" evidence="1">
    <location>
        <begin position="1"/>
        <end position="53"/>
    </location>
</feature>